<gene>
    <name evidence="4" type="ORF">FLB_28200</name>
</gene>
<name>A0A199XN45_9FLAO</name>
<evidence type="ECO:0000256" key="1">
    <source>
        <dbReference type="ARBA" id="ARBA00010062"/>
    </source>
</evidence>
<comment type="similarity">
    <text evidence="1">Belongs to the leucine-binding protein family.</text>
</comment>
<protein>
    <recommendedName>
        <fullName evidence="3">Leucine-binding protein domain-containing protein</fullName>
    </recommendedName>
</protein>
<evidence type="ECO:0000259" key="3">
    <source>
        <dbReference type="Pfam" id="PF13458"/>
    </source>
</evidence>
<dbReference type="Proteomes" id="UP000093807">
    <property type="component" value="Unassembled WGS sequence"/>
</dbReference>
<keyword evidence="2" id="KW-0732">Signal</keyword>
<feature type="domain" description="Leucine-binding protein" evidence="3">
    <location>
        <begin position="3"/>
        <end position="294"/>
    </location>
</feature>
<dbReference type="Pfam" id="PF13458">
    <property type="entry name" value="Peripla_BP_6"/>
    <property type="match status" value="1"/>
</dbReference>
<evidence type="ECO:0000256" key="2">
    <source>
        <dbReference type="ARBA" id="ARBA00022729"/>
    </source>
</evidence>
<dbReference type="Gene3D" id="3.40.50.2300">
    <property type="match status" value="2"/>
</dbReference>
<keyword evidence="5" id="KW-1185">Reference proteome</keyword>
<evidence type="ECO:0000313" key="5">
    <source>
        <dbReference type="Proteomes" id="UP000093807"/>
    </source>
</evidence>
<dbReference type="EMBL" id="JMTM01000074">
    <property type="protein sequence ID" value="OAZ02842.1"/>
    <property type="molecule type" value="Genomic_DNA"/>
</dbReference>
<dbReference type="OrthoDB" id="947273at2"/>
<dbReference type="InterPro" id="IPR028082">
    <property type="entry name" value="Peripla_BP_I"/>
</dbReference>
<comment type="caution">
    <text evidence="4">The sequence shown here is derived from an EMBL/GenBank/DDBJ whole genome shotgun (WGS) entry which is preliminary data.</text>
</comment>
<proteinExistence type="inferred from homology"/>
<sequence length="374" mass="42064">MPTRIGFLLPRSTDYPAMGFDILDAFRIHFQLLGVDDLQLITENIGYGDNQQLYYAKAEKLLLEDDVQLLVAYSGVLNAEPLYQLAQSSGRAFLFLDAGMQMPTEDKLPNNWFLSLQGIDASYRLGQLAAKGKRNVLMASSFFDAGYRGSLFNVKGIDDEGGKVSGNYVSTHKISEFSIARYLELLNENSPQVVLANFSIYLTALFMKELKENRSLATPLPFYCSPFMAEETILTKCDFPTGEFHTIVPWATSLDNEAQFLFLKSIQEQKNKVANLFHLLGWEAAVVTFKLLNEGPQSLANWSFDSPRGQVVFDAETQTSYAPLYQGIIVSDADGKCKLKIDKKLEITQEEHRQTCSQKIEGIHSGWKNNFFCT</sequence>
<dbReference type="InterPro" id="IPR028081">
    <property type="entry name" value="Leu-bd"/>
</dbReference>
<dbReference type="SUPFAM" id="SSF53822">
    <property type="entry name" value="Periplasmic binding protein-like I"/>
    <property type="match status" value="1"/>
</dbReference>
<dbReference type="PATRIC" id="fig|29536.5.peg.2922"/>
<accession>A0A199XN45</accession>
<evidence type="ECO:0000313" key="4">
    <source>
        <dbReference type="EMBL" id="OAZ02842.1"/>
    </source>
</evidence>
<reference evidence="4 5" key="1">
    <citation type="submission" date="2016-06" db="EMBL/GenBank/DDBJ databases">
        <title>Draft genome sequence of Flavobacterium succinicans strain DD5b.</title>
        <authorList>
            <person name="Poehlein A."/>
            <person name="Daniel R."/>
            <person name="Simeonova D.D."/>
        </authorList>
    </citation>
    <scope>NUCLEOTIDE SEQUENCE [LARGE SCALE GENOMIC DNA]</scope>
    <source>
        <strain evidence="4 5">DD5b</strain>
    </source>
</reference>
<dbReference type="AlphaFoldDB" id="A0A199XN45"/>
<organism evidence="4 5">
    <name type="scientific">Flavobacterium succinicans</name>
    <dbReference type="NCBI Taxonomy" id="29536"/>
    <lineage>
        <taxon>Bacteria</taxon>
        <taxon>Pseudomonadati</taxon>
        <taxon>Bacteroidota</taxon>
        <taxon>Flavobacteriia</taxon>
        <taxon>Flavobacteriales</taxon>
        <taxon>Flavobacteriaceae</taxon>
        <taxon>Flavobacterium</taxon>
    </lineage>
</organism>
<dbReference type="RefSeq" id="WP_064716560.1">
    <property type="nucleotide sequence ID" value="NZ_JMTM01000074.1"/>
</dbReference>